<dbReference type="SUPFAM" id="SSF53335">
    <property type="entry name" value="S-adenosyl-L-methionine-dependent methyltransferases"/>
    <property type="match status" value="1"/>
</dbReference>
<dbReference type="HAMAP" id="MF_00812">
    <property type="entry name" value="Thiopur_methtran"/>
    <property type="match status" value="1"/>
</dbReference>
<feature type="binding site" evidence="9">
    <location>
        <position position="45"/>
    </location>
    <ligand>
        <name>S-adenosyl-L-methionine</name>
        <dbReference type="ChEBI" id="CHEBI:59789"/>
    </ligand>
</feature>
<comment type="caution">
    <text evidence="10">The sequence shown here is derived from an EMBL/GenBank/DDBJ whole genome shotgun (WGS) entry which is preliminary data.</text>
</comment>
<proteinExistence type="inferred from homology"/>
<comment type="similarity">
    <text evidence="3 9">Belongs to the class I-like SAM-binding methyltransferase superfamily. TPMT family.</text>
</comment>
<dbReference type="OrthoDB" id="9778208at2"/>
<dbReference type="InterPro" id="IPR025835">
    <property type="entry name" value="Thiopurine_S-MeTrfase"/>
</dbReference>
<dbReference type="Proteomes" id="UP000278085">
    <property type="component" value="Unassembled WGS sequence"/>
</dbReference>
<dbReference type="PIRSF" id="PIRSF023956">
    <property type="entry name" value="Thiopurine_S-methyltransferase"/>
    <property type="match status" value="1"/>
</dbReference>
<evidence type="ECO:0000313" key="11">
    <source>
        <dbReference type="Proteomes" id="UP000278085"/>
    </source>
</evidence>
<evidence type="ECO:0000313" key="10">
    <source>
        <dbReference type="EMBL" id="RSZ60846.1"/>
    </source>
</evidence>
<keyword evidence="11" id="KW-1185">Reference proteome</keyword>
<dbReference type="AlphaFoldDB" id="A0A430HTI2"/>
<feature type="binding site" evidence="9">
    <location>
        <position position="10"/>
    </location>
    <ligand>
        <name>S-adenosyl-L-methionine</name>
        <dbReference type="ChEBI" id="CHEBI:59789"/>
    </ligand>
</feature>
<organism evidence="10 11">
    <name type="scientific">Massilia atriviolacea</name>
    <dbReference type="NCBI Taxonomy" id="2495579"/>
    <lineage>
        <taxon>Bacteria</taxon>
        <taxon>Pseudomonadati</taxon>
        <taxon>Pseudomonadota</taxon>
        <taxon>Betaproteobacteria</taxon>
        <taxon>Burkholderiales</taxon>
        <taxon>Oxalobacteraceae</taxon>
        <taxon>Telluria group</taxon>
        <taxon>Massilia</taxon>
    </lineage>
</organism>
<dbReference type="GO" id="GO:0005737">
    <property type="term" value="C:cytoplasm"/>
    <property type="evidence" value="ECO:0007669"/>
    <property type="project" value="UniProtKB-SubCell"/>
</dbReference>
<evidence type="ECO:0000256" key="6">
    <source>
        <dbReference type="ARBA" id="ARBA00022603"/>
    </source>
</evidence>
<accession>A0A430HTI2</accession>
<keyword evidence="5 9" id="KW-0963">Cytoplasm</keyword>
<evidence type="ECO:0000256" key="5">
    <source>
        <dbReference type="ARBA" id="ARBA00022490"/>
    </source>
</evidence>
<dbReference type="GO" id="GO:0010038">
    <property type="term" value="P:response to metal ion"/>
    <property type="evidence" value="ECO:0007669"/>
    <property type="project" value="InterPro"/>
</dbReference>
<reference evidence="10 11" key="1">
    <citation type="submission" date="2018-12" db="EMBL/GenBank/DDBJ databases">
        <authorList>
            <person name="Yang E."/>
        </authorList>
    </citation>
    <scope>NUCLEOTIDE SEQUENCE [LARGE SCALE GENOMIC DNA]</scope>
    <source>
        <strain evidence="10 11">SOD</strain>
    </source>
</reference>
<dbReference type="NCBIfam" id="NF009732">
    <property type="entry name" value="PRK13255.1"/>
    <property type="match status" value="1"/>
</dbReference>
<dbReference type="FunFam" id="3.40.50.150:FF:000101">
    <property type="entry name" value="Thiopurine S-methyltransferase"/>
    <property type="match status" value="1"/>
</dbReference>
<dbReference type="PROSITE" id="PS51585">
    <property type="entry name" value="SAM_MT_TPMT"/>
    <property type="match status" value="1"/>
</dbReference>
<comment type="catalytic activity">
    <reaction evidence="1 9">
        <text>S-adenosyl-L-methionine + a thiopurine = S-adenosyl-L-homocysteine + a thiopurine S-methylether.</text>
        <dbReference type="EC" id="2.1.1.67"/>
    </reaction>
</comment>
<dbReference type="Gene3D" id="3.40.50.150">
    <property type="entry name" value="Vaccinia Virus protein VP39"/>
    <property type="match status" value="1"/>
</dbReference>
<evidence type="ECO:0000256" key="2">
    <source>
        <dbReference type="ARBA" id="ARBA00004496"/>
    </source>
</evidence>
<dbReference type="GO" id="GO:0032259">
    <property type="term" value="P:methylation"/>
    <property type="evidence" value="ECO:0007669"/>
    <property type="project" value="UniProtKB-KW"/>
</dbReference>
<evidence type="ECO:0000256" key="4">
    <source>
        <dbReference type="ARBA" id="ARBA00011905"/>
    </source>
</evidence>
<evidence type="ECO:0000256" key="3">
    <source>
        <dbReference type="ARBA" id="ARBA00008145"/>
    </source>
</evidence>
<gene>
    <name evidence="10" type="primary">tmpT</name>
    <name evidence="9" type="synonym">tpm</name>
    <name evidence="10" type="ORF">EJB06_01525</name>
</gene>
<dbReference type="PANTHER" id="PTHR10259:SF11">
    <property type="entry name" value="THIOPURINE S-METHYLTRANSFERASE"/>
    <property type="match status" value="1"/>
</dbReference>
<dbReference type="InterPro" id="IPR022474">
    <property type="entry name" value="Thiopur_S-MeTfrase_Se/Te_detox"/>
</dbReference>
<name>A0A430HTI2_9BURK</name>
<dbReference type="GO" id="GO:0008119">
    <property type="term" value="F:thiopurine S-methyltransferase activity"/>
    <property type="evidence" value="ECO:0007669"/>
    <property type="project" value="UniProtKB-UniRule"/>
</dbReference>
<evidence type="ECO:0000256" key="7">
    <source>
        <dbReference type="ARBA" id="ARBA00022679"/>
    </source>
</evidence>
<protein>
    <recommendedName>
        <fullName evidence="4 9">Thiopurine S-methyltransferase</fullName>
        <ecNumber evidence="4 9">2.1.1.67</ecNumber>
    </recommendedName>
    <alternativeName>
        <fullName evidence="9">Thiopurine methyltransferase</fullName>
    </alternativeName>
</protein>
<keyword evidence="6 9" id="KW-0489">Methyltransferase</keyword>
<dbReference type="NCBIfam" id="TIGR03840">
    <property type="entry name" value="TMPT_Se_Te"/>
    <property type="match status" value="1"/>
</dbReference>
<comment type="subcellular location">
    <subcellularLocation>
        <location evidence="2 9">Cytoplasm</location>
    </subcellularLocation>
</comment>
<dbReference type="InterPro" id="IPR008854">
    <property type="entry name" value="TPMT"/>
</dbReference>
<feature type="binding site" evidence="9">
    <location>
        <position position="123"/>
    </location>
    <ligand>
        <name>S-adenosyl-L-methionine</name>
        <dbReference type="ChEBI" id="CHEBI:59789"/>
    </ligand>
</feature>
<keyword evidence="7 9" id="KW-0808">Transferase</keyword>
<keyword evidence="8 9" id="KW-0949">S-adenosyl-L-methionine</keyword>
<dbReference type="EC" id="2.1.1.67" evidence="4 9"/>
<dbReference type="RefSeq" id="WP_126072230.1">
    <property type="nucleotide sequence ID" value="NZ_CP051166.1"/>
</dbReference>
<dbReference type="Pfam" id="PF05724">
    <property type="entry name" value="TPMT"/>
    <property type="match status" value="1"/>
</dbReference>
<evidence type="ECO:0000256" key="8">
    <source>
        <dbReference type="ARBA" id="ARBA00022691"/>
    </source>
</evidence>
<dbReference type="PANTHER" id="PTHR10259">
    <property type="entry name" value="THIOPURINE S-METHYLTRANSFERASE"/>
    <property type="match status" value="1"/>
</dbReference>
<dbReference type="EMBL" id="RXLQ01000001">
    <property type="protein sequence ID" value="RSZ60846.1"/>
    <property type="molecule type" value="Genomic_DNA"/>
</dbReference>
<sequence length="210" mass="23078">MDTDFWHRKWASEEIAFHEGAANALMLAHFGRLALAAGSRVFVPLCGKSLDLDWMLSEGYRVAGVELSRLAVDQLFARLGVRPDVSVAGELLHYRAEKIDIFVGDIFSLSADMLGAVDAVYDRAALVALPEAMRVPYAAHVTQLAARAPQVLICYQYEQAIMAGPPFSISDEEVRERYGDAYGLTLLERAEVAGGFKGRFPALEAVWLLS</sequence>
<feature type="binding site" evidence="9">
    <location>
        <position position="66"/>
    </location>
    <ligand>
        <name>S-adenosyl-L-methionine</name>
        <dbReference type="ChEBI" id="CHEBI:59789"/>
    </ligand>
</feature>
<dbReference type="InterPro" id="IPR029063">
    <property type="entry name" value="SAM-dependent_MTases_sf"/>
</dbReference>
<evidence type="ECO:0000256" key="9">
    <source>
        <dbReference type="HAMAP-Rule" id="MF_00812"/>
    </source>
</evidence>
<evidence type="ECO:0000256" key="1">
    <source>
        <dbReference type="ARBA" id="ARBA00000903"/>
    </source>
</evidence>